<evidence type="ECO:0000256" key="2">
    <source>
        <dbReference type="SAM" id="Coils"/>
    </source>
</evidence>
<dbReference type="InterPro" id="IPR013083">
    <property type="entry name" value="Znf_RING/FYVE/PHD"/>
</dbReference>
<dbReference type="GO" id="GO:0036297">
    <property type="term" value="P:interstrand cross-link repair"/>
    <property type="evidence" value="ECO:0007669"/>
    <property type="project" value="InterPro"/>
</dbReference>
<gene>
    <name evidence="6" type="ORF">M6B38_123830</name>
</gene>
<dbReference type="Pfam" id="PF13639">
    <property type="entry name" value="zf-RING_2"/>
    <property type="match status" value="1"/>
</dbReference>
<organism evidence="6 7">
    <name type="scientific">Iris pallida</name>
    <name type="common">Sweet iris</name>
    <dbReference type="NCBI Taxonomy" id="29817"/>
    <lineage>
        <taxon>Eukaryota</taxon>
        <taxon>Viridiplantae</taxon>
        <taxon>Streptophyta</taxon>
        <taxon>Embryophyta</taxon>
        <taxon>Tracheophyta</taxon>
        <taxon>Spermatophyta</taxon>
        <taxon>Magnoliopsida</taxon>
        <taxon>Liliopsida</taxon>
        <taxon>Asparagales</taxon>
        <taxon>Iridaceae</taxon>
        <taxon>Iridoideae</taxon>
        <taxon>Irideae</taxon>
        <taxon>Iris</taxon>
    </lineage>
</organism>
<accession>A0AAX6H2M6</accession>
<sequence>MIQALFLFFFFLFLSLSIPSMASSSAPQVEVATAAAAAVEEEQGREEGSDGRTDVIVEVPVSEDDDGYDEEFLSHHLAYEDDLFLDLVEQEEEDEDDDDDDDDGGGGDPYDELWAGSEPAGEPEEEEAGTEPEADASGSPPPPPNCPICFRGLASCGPHRVCCLPCGHVYGRSCLEKWLQRCGETAGKCPQCNRNFRRLDIINLYAPVNVVPNDSQKEFCSLNENSESLKQTLAAQQDLKPRNLEEKPRIRFTTGSDRLDASSSIDATGTTEETMDRIAQLEERVAAIEAQMPRIAILEAQVAQLIDLQSEMAELRNEIVELRNKMTEMQTEMVELRNSVAEVRRMCDDMHGIEALAHVSKRRRL</sequence>
<dbReference type="InterPro" id="IPR037381">
    <property type="entry name" value="RFWD3"/>
</dbReference>
<evidence type="ECO:0000256" key="1">
    <source>
        <dbReference type="PROSITE-ProRule" id="PRU00175"/>
    </source>
</evidence>
<keyword evidence="1" id="KW-0862">Zinc</keyword>
<dbReference type="GO" id="GO:0016567">
    <property type="term" value="P:protein ubiquitination"/>
    <property type="evidence" value="ECO:0007669"/>
    <property type="project" value="InterPro"/>
</dbReference>
<dbReference type="Gene3D" id="1.20.5.170">
    <property type="match status" value="1"/>
</dbReference>
<protein>
    <recommendedName>
        <fullName evidence="5">RING-type domain-containing protein</fullName>
    </recommendedName>
</protein>
<proteinExistence type="predicted"/>
<dbReference type="PROSITE" id="PS50089">
    <property type="entry name" value="ZF_RING_2"/>
    <property type="match status" value="1"/>
</dbReference>
<keyword evidence="7" id="KW-1185">Reference proteome</keyword>
<dbReference type="GO" id="GO:0005634">
    <property type="term" value="C:nucleus"/>
    <property type="evidence" value="ECO:0007669"/>
    <property type="project" value="InterPro"/>
</dbReference>
<dbReference type="Gene3D" id="3.30.40.10">
    <property type="entry name" value="Zinc/RING finger domain, C3HC4 (zinc finger)"/>
    <property type="match status" value="1"/>
</dbReference>
<keyword evidence="4" id="KW-0732">Signal</keyword>
<feature type="compositionally biased region" description="Acidic residues" evidence="3">
    <location>
        <begin position="121"/>
        <end position="134"/>
    </location>
</feature>
<dbReference type="CDD" id="cd16450">
    <property type="entry name" value="mRING-C3HGC3_RFWD3"/>
    <property type="match status" value="1"/>
</dbReference>
<keyword evidence="1" id="KW-0479">Metal-binding</keyword>
<dbReference type="SUPFAM" id="SSF57850">
    <property type="entry name" value="RING/U-box"/>
    <property type="match status" value="1"/>
</dbReference>
<feature type="domain" description="RING-type" evidence="5">
    <location>
        <begin position="146"/>
        <end position="193"/>
    </location>
</feature>
<reference evidence="6" key="1">
    <citation type="journal article" date="2023" name="GigaByte">
        <title>Genome assembly of the bearded iris, Iris pallida Lam.</title>
        <authorList>
            <person name="Bruccoleri R.E."/>
            <person name="Oakeley E.J."/>
            <person name="Faust A.M.E."/>
            <person name="Altorfer M."/>
            <person name="Dessus-Babus S."/>
            <person name="Burckhardt D."/>
            <person name="Oertli M."/>
            <person name="Naumann U."/>
            <person name="Petersen F."/>
            <person name="Wong J."/>
        </authorList>
    </citation>
    <scope>NUCLEOTIDE SEQUENCE</scope>
    <source>
        <strain evidence="6">GSM-AAB239-AS_SAM_17_03QT</strain>
    </source>
</reference>
<dbReference type="GO" id="GO:0008270">
    <property type="term" value="F:zinc ion binding"/>
    <property type="evidence" value="ECO:0007669"/>
    <property type="project" value="UniProtKB-KW"/>
</dbReference>
<feature type="region of interest" description="Disordered" evidence="3">
    <location>
        <begin position="91"/>
        <end position="142"/>
    </location>
</feature>
<keyword evidence="1" id="KW-0863">Zinc-finger</keyword>
<dbReference type="Proteomes" id="UP001140949">
    <property type="component" value="Unassembled WGS sequence"/>
</dbReference>
<dbReference type="InterPro" id="IPR001841">
    <property type="entry name" value="Znf_RING"/>
</dbReference>
<dbReference type="PANTHER" id="PTHR16047:SF7">
    <property type="entry name" value="E3 UBIQUITIN-PROTEIN LIGASE RFWD3"/>
    <property type="match status" value="1"/>
</dbReference>
<evidence type="ECO:0000313" key="7">
    <source>
        <dbReference type="Proteomes" id="UP001140949"/>
    </source>
</evidence>
<evidence type="ECO:0000313" key="6">
    <source>
        <dbReference type="EMBL" id="KAJ6835063.1"/>
    </source>
</evidence>
<dbReference type="PANTHER" id="PTHR16047">
    <property type="entry name" value="RFWD3 PROTEIN"/>
    <property type="match status" value="1"/>
</dbReference>
<evidence type="ECO:0000259" key="5">
    <source>
        <dbReference type="PROSITE" id="PS50089"/>
    </source>
</evidence>
<dbReference type="AlphaFoldDB" id="A0AAX6H2M6"/>
<comment type="caution">
    <text evidence="6">The sequence shown here is derived from an EMBL/GenBank/DDBJ whole genome shotgun (WGS) entry which is preliminary data.</text>
</comment>
<reference evidence="6" key="2">
    <citation type="submission" date="2023-04" db="EMBL/GenBank/DDBJ databases">
        <authorList>
            <person name="Bruccoleri R.E."/>
            <person name="Oakeley E.J."/>
            <person name="Faust A.-M."/>
            <person name="Dessus-Babus S."/>
            <person name="Altorfer M."/>
            <person name="Burckhardt D."/>
            <person name="Oertli M."/>
            <person name="Naumann U."/>
            <person name="Petersen F."/>
            <person name="Wong J."/>
        </authorList>
    </citation>
    <scope>NUCLEOTIDE SEQUENCE</scope>
    <source>
        <strain evidence="6">GSM-AAB239-AS_SAM_17_03QT</strain>
        <tissue evidence="6">Leaf</tissue>
    </source>
</reference>
<feature type="coiled-coil region" evidence="2">
    <location>
        <begin position="271"/>
        <end position="346"/>
    </location>
</feature>
<feature type="compositionally biased region" description="Acidic residues" evidence="3">
    <location>
        <begin position="91"/>
        <end position="111"/>
    </location>
</feature>
<evidence type="ECO:0000256" key="3">
    <source>
        <dbReference type="SAM" id="MobiDB-lite"/>
    </source>
</evidence>
<dbReference type="GO" id="GO:0004842">
    <property type="term" value="F:ubiquitin-protein transferase activity"/>
    <property type="evidence" value="ECO:0007669"/>
    <property type="project" value="InterPro"/>
</dbReference>
<keyword evidence="2" id="KW-0175">Coiled coil</keyword>
<evidence type="ECO:0000256" key="4">
    <source>
        <dbReference type="SAM" id="SignalP"/>
    </source>
</evidence>
<feature type="signal peptide" evidence="4">
    <location>
        <begin position="1"/>
        <end position="22"/>
    </location>
</feature>
<name>A0AAX6H2M6_IRIPA</name>
<feature type="chain" id="PRO_5043713531" description="RING-type domain-containing protein" evidence="4">
    <location>
        <begin position="23"/>
        <end position="365"/>
    </location>
</feature>
<dbReference type="EMBL" id="JANAVB010013597">
    <property type="protein sequence ID" value="KAJ6835063.1"/>
    <property type="molecule type" value="Genomic_DNA"/>
</dbReference>